<dbReference type="AlphaFoldDB" id="A0A0L0P119"/>
<comment type="caution">
    <text evidence="11">The sequence shown here is derived from an EMBL/GenBank/DDBJ whole genome shotgun (WGS) entry which is preliminary data.</text>
</comment>
<evidence type="ECO:0000256" key="5">
    <source>
        <dbReference type="ARBA" id="ARBA00022989"/>
    </source>
</evidence>
<keyword evidence="4 9" id="KW-0812">Transmembrane</keyword>
<protein>
    <recommendedName>
        <fullName evidence="10">Major facilitator superfamily (MFS) profile domain-containing protein</fullName>
    </recommendedName>
</protein>
<evidence type="ECO:0000256" key="3">
    <source>
        <dbReference type="ARBA" id="ARBA00022448"/>
    </source>
</evidence>
<evidence type="ECO:0000256" key="7">
    <source>
        <dbReference type="RuleBase" id="RU003346"/>
    </source>
</evidence>
<sequence>MMHEIGSSVSNKSREEVPTYLKCKGDRLNQAIVGLCGVGFFLFGYDQGVMGSLLTLPTFRARFPEIDTVSNPEESYAVMQGTTIGLYAVGCLVGALSTMYIGDKFGRVKLIFWGCVVIIIGGVLQAAATGTIFLIVARIISGVGNGILTATVPLYAAECSKASSRGKSLCIQGALITLGICVSYCIDFAFYFTEQFGEVSWRFPIAFQLIFPLGITFFGYSFPESPRWLVGQKRYEEAASVFAALYDTVPSDEFVQNLIADIKASLRAEQSAGGGSSFNLRALFKQGERKNFQRVNLAGWSQVMQQICGINLIAYYAGTIFEEYIGQGPMESRLLAACNGLEFFLASLIPIWVIERVGRRPLFLFGSAGCCLSMLFLTVSMEMAHQGHDGGQIGAAFLLFAFNTFFGMSLLSLTWLYPPEVSSLEVRAPTTAISTACNWGFNFLVVMITPICFNRIDHYTYLIFAGINFCMIPVFYFLYPETKGRSLEEVDLIFAQTPSWEPWKAVEIARKLPLRHETAATDLENLKLYDEKPYSDTDENSTEAVRENHREGRLLKQDADEKHAAEEECETIKKPETSERN</sequence>
<dbReference type="Pfam" id="PF00083">
    <property type="entry name" value="Sugar_tr"/>
    <property type="match status" value="1"/>
</dbReference>
<dbReference type="Gene3D" id="1.20.1250.20">
    <property type="entry name" value="MFS general substrate transporter like domains"/>
    <property type="match status" value="1"/>
</dbReference>
<evidence type="ECO:0000256" key="4">
    <source>
        <dbReference type="ARBA" id="ARBA00022692"/>
    </source>
</evidence>
<evidence type="ECO:0000256" key="1">
    <source>
        <dbReference type="ARBA" id="ARBA00004141"/>
    </source>
</evidence>
<evidence type="ECO:0000259" key="10">
    <source>
        <dbReference type="PROSITE" id="PS50850"/>
    </source>
</evidence>
<feature type="transmembrane region" description="Helical" evidence="9">
    <location>
        <begin position="76"/>
        <end position="98"/>
    </location>
</feature>
<keyword evidence="5 9" id="KW-1133">Transmembrane helix</keyword>
<dbReference type="PROSITE" id="PS50850">
    <property type="entry name" value="MFS"/>
    <property type="match status" value="1"/>
</dbReference>
<dbReference type="VEuPathDB" id="FungiDB:CJJ07_001506"/>
<feature type="transmembrane region" description="Helical" evidence="9">
    <location>
        <begin position="205"/>
        <end position="223"/>
    </location>
</feature>
<dbReference type="InterPro" id="IPR003663">
    <property type="entry name" value="Sugar/inositol_transpt"/>
</dbReference>
<evidence type="ECO:0000256" key="6">
    <source>
        <dbReference type="ARBA" id="ARBA00023136"/>
    </source>
</evidence>
<dbReference type="InterPro" id="IPR005828">
    <property type="entry name" value="MFS_sugar_transport-like"/>
</dbReference>
<name>A0A0L0P119_CANAR</name>
<feature type="transmembrane region" description="Helical" evidence="9">
    <location>
        <begin position="134"/>
        <end position="157"/>
    </location>
</feature>
<organism evidence="11 12">
    <name type="scientific">Candidozyma auris</name>
    <name type="common">Yeast</name>
    <name type="synonym">Candida auris</name>
    <dbReference type="NCBI Taxonomy" id="498019"/>
    <lineage>
        <taxon>Eukaryota</taxon>
        <taxon>Fungi</taxon>
        <taxon>Dikarya</taxon>
        <taxon>Ascomycota</taxon>
        <taxon>Saccharomycotina</taxon>
        <taxon>Pichiomycetes</taxon>
        <taxon>Metschnikowiaceae</taxon>
        <taxon>Candidozyma</taxon>
    </lineage>
</organism>
<reference evidence="12" key="1">
    <citation type="journal article" date="2015" name="BMC Genomics">
        <title>Draft genome of a commonly misdiagnosed multidrug resistant pathogen Candida auris.</title>
        <authorList>
            <person name="Chatterjee S."/>
            <person name="Alampalli S.V."/>
            <person name="Nageshan R.K."/>
            <person name="Chettiar S.T."/>
            <person name="Joshi S."/>
            <person name="Tatu U.S."/>
        </authorList>
    </citation>
    <scope>NUCLEOTIDE SEQUENCE [LARGE SCALE GENOMIC DNA]</scope>
    <source>
        <strain evidence="12">6684</strain>
    </source>
</reference>
<dbReference type="InterPro" id="IPR050360">
    <property type="entry name" value="MFS_Sugar_Transporters"/>
</dbReference>
<feature type="region of interest" description="Disordered" evidence="8">
    <location>
        <begin position="532"/>
        <end position="581"/>
    </location>
</feature>
<dbReference type="GO" id="GO:0016020">
    <property type="term" value="C:membrane"/>
    <property type="evidence" value="ECO:0007669"/>
    <property type="project" value="UniProtKB-SubCell"/>
</dbReference>
<dbReference type="Proteomes" id="UP000037122">
    <property type="component" value="Unassembled WGS sequence"/>
</dbReference>
<comment type="similarity">
    <text evidence="2 7">Belongs to the major facilitator superfamily. Sugar transporter (TC 2.A.1.1) family.</text>
</comment>
<dbReference type="SUPFAM" id="SSF103473">
    <property type="entry name" value="MFS general substrate transporter"/>
    <property type="match status" value="1"/>
</dbReference>
<dbReference type="PANTHER" id="PTHR48022">
    <property type="entry name" value="PLASTIDIC GLUCOSE TRANSPORTER 4"/>
    <property type="match status" value="1"/>
</dbReference>
<evidence type="ECO:0000256" key="9">
    <source>
        <dbReference type="SAM" id="Phobius"/>
    </source>
</evidence>
<dbReference type="GO" id="GO:0005351">
    <property type="term" value="F:carbohydrate:proton symporter activity"/>
    <property type="evidence" value="ECO:0007669"/>
    <property type="project" value="TreeGrafter"/>
</dbReference>
<dbReference type="VEuPathDB" id="FungiDB:B9J08_001016"/>
<dbReference type="VEuPathDB" id="FungiDB:CJI96_0001403"/>
<feature type="transmembrane region" description="Helical" evidence="9">
    <location>
        <begin position="31"/>
        <end position="56"/>
    </location>
</feature>
<dbReference type="VEuPathDB" id="FungiDB:CJJ09_002982"/>
<evidence type="ECO:0000256" key="8">
    <source>
        <dbReference type="SAM" id="MobiDB-lite"/>
    </source>
</evidence>
<feature type="transmembrane region" description="Helical" evidence="9">
    <location>
        <begin position="110"/>
        <end position="128"/>
    </location>
</feature>
<dbReference type="InterPro" id="IPR020846">
    <property type="entry name" value="MFS_dom"/>
</dbReference>
<dbReference type="EMBL" id="LGST01000020">
    <property type="protein sequence ID" value="KNE00098.1"/>
    <property type="molecule type" value="Genomic_DNA"/>
</dbReference>
<dbReference type="PROSITE" id="PS00217">
    <property type="entry name" value="SUGAR_TRANSPORT_2"/>
    <property type="match status" value="1"/>
</dbReference>
<feature type="transmembrane region" description="Helical" evidence="9">
    <location>
        <begin position="169"/>
        <end position="193"/>
    </location>
</feature>
<keyword evidence="3 7" id="KW-0813">Transport</keyword>
<dbReference type="FunFam" id="1.20.1250.20:FF:000061">
    <property type="entry name" value="MFS sugar transporter"/>
    <property type="match status" value="1"/>
</dbReference>
<gene>
    <name evidence="11" type="ORF">QG37_03047</name>
</gene>
<dbReference type="VEuPathDB" id="FungiDB:CJI97_001036"/>
<feature type="transmembrane region" description="Helical" evidence="9">
    <location>
        <begin position="432"/>
        <end position="453"/>
    </location>
</feature>
<keyword evidence="6 9" id="KW-0472">Membrane</keyword>
<dbReference type="InterPro" id="IPR036259">
    <property type="entry name" value="MFS_trans_sf"/>
</dbReference>
<accession>A0A0L0P119</accession>
<feature type="transmembrane region" description="Helical" evidence="9">
    <location>
        <begin position="393"/>
        <end position="417"/>
    </location>
</feature>
<comment type="subcellular location">
    <subcellularLocation>
        <location evidence="1">Membrane</location>
        <topology evidence="1">Multi-pass membrane protein</topology>
    </subcellularLocation>
</comment>
<evidence type="ECO:0000313" key="12">
    <source>
        <dbReference type="Proteomes" id="UP000037122"/>
    </source>
</evidence>
<dbReference type="PANTHER" id="PTHR48022:SF68">
    <property type="entry name" value="MAJOR FACILITATOR SUPERFAMILY (MFS) PROFILE DOMAIN-CONTAINING PROTEIN-RELATED"/>
    <property type="match status" value="1"/>
</dbReference>
<dbReference type="PRINTS" id="PR00171">
    <property type="entry name" value="SUGRTRNSPORT"/>
</dbReference>
<feature type="compositionally biased region" description="Basic and acidic residues" evidence="8">
    <location>
        <begin position="544"/>
        <end position="581"/>
    </location>
</feature>
<proteinExistence type="inferred from homology"/>
<dbReference type="VEuPathDB" id="FungiDB:QG37_03047"/>
<feature type="domain" description="Major facilitator superfamily (MFS) profile" evidence="10">
    <location>
        <begin position="32"/>
        <end position="483"/>
    </location>
</feature>
<dbReference type="NCBIfam" id="TIGR00879">
    <property type="entry name" value="SP"/>
    <property type="match status" value="1"/>
</dbReference>
<feature type="transmembrane region" description="Helical" evidence="9">
    <location>
        <begin position="334"/>
        <end position="354"/>
    </location>
</feature>
<dbReference type="InterPro" id="IPR005829">
    <property type="entry name" value="Sugar_transporter_CS"/>
</dbReference>
<feature type="transmembrane region" description="Helical" evidence="9">
    <location>
        <begin position="360"/>
        <end position="381"/>
    </location>
</feature>
<feature type="transmembrane region" description="Helical" evidence="9">
    <location>
        <begin position="460"/>
        <end position="479"/>
    </location>
</feature>
<evidence type="ECO:0000313" key="11">
    <source>
        <dbReference type="EMBL" id="KNE00098.1"/>
    </source>
</evidence>
<evidence type="ECO:0000256" key="2">
    <source>
        <dbReference type="ARBA" id="ARBA00010992"/>
    </source>
</evidence>